<feature type="transmembrane region" description="Helical" evidence="6">
    <location>
        <begin position="107"/>
        <end position="126"/>
    </location>
</feature>
<evidence type="ECO:0000259" key="7">
    <source>
        <dbReference type="Pfam" id="PF02683"/>
    </source>
</evidence>
<proteinExistence type="inferred from homology"/>
<dbReference type="Proteomes" id="UP000441717">
    <property type="component" value="Unassembled WGS sequence"/>
</dbReference>
<keyword evidence="9" id="KW-1185">Reference proteome</keyword>
<protein>
    <submittedName>
        <fullName evidence="8">Cytochrome c biogenesis protein CcdA</fullName>
    </submittedName>
</protein>
<evidence type="ECO:0000313" key="8">
    <source>
        <dbReference type="EMBL" id="MQL52574.1"/>
    </source>
</evidence>
<comment type="caution">
    <text evidence="8">The sequence shown here is derived from an EMBL/GenBank/DDBJ whole genome shotgun (WGS) entry which is preliminary data.</text>
</comment>
<evidence type="ECO:0000256" key="2">
    <source>
        <dbReference type="ARBA" id="ARBA00006143"/>
    </source>
</evidence>
<evidence type="ECO:0000256" key="6">
    <source>
        <dbReference type="SAM" id="Phobius"/>
    </source>
</evidence>
<keyword evidence="5 6" id="KW-0472">Membrane</keyword>
<sequence>MLLKRHSGGVFLETNVSLGMAFLAGVVSFLSPCVLPLIPTYMTYLTGVSVTELTAPEGARLRLSLLVNALLFIAGFTLVFLAFGISASALGKLLIRHQNLLRQVSGVLIILFGLYMAGLLPFNWLLREKRVHFLPRRAGGVNSLLMGMAFSAGWTPCTGPILASILLLAGQSASLWTGAGLLLIYSLGLALPFLAAALALGFLVQGLQRHAALLPLIARAGGWLMIGVGLLVLTNSFGRLSGYVPFSF</sequence>
<comment type="subcellular location">
    <subcellularLocation>
        <location evidence="1">Membrane</location>
        <topology evidence="1">Multi-pass membrane protein</topology>
    </subcellularLocation>
</comment>
<dbReference type="PANTHER" id="PTHR31272:SF4">
    <property type="entry name" value="CYTOCHROME C-TYPE BIOGENESIS PROTEIN HI_1454-RELATED"/>
    <property type="match status" value="1"/>
</dbReference>
<dbReference type="EMBL" id="WHYR01000024">
    <property type="protein sequence ID" value="MQL52574.1"/>
    <property type="molecule type" value="Genomic_DNA"/>
</dbReference>
<dbReference type="GO" id="GO:0017004">
    <property type="term" value="P:cytochrome complex assembly"/>
    <property type="evidence" value="ECO:0007669"/>
    <property type="project" value="InterPro"/>
</dbReference>
<keyword evidence="3 6" id="KW-0812">Transmembrane</keyword>
<feature type="domain" description="Cytochrome C biogenesis protein transmembrane" evidence="7">
    <location>
        <begin position="17"/>
        <end position="233"/>
    </location>
</feature>
<evidence type="ECO:0000256" key="3">
    <source>
        <dbReference type="ARBA" id="ARBA00022692"/>
    </source>
</evidence>
<organism evidence="8 9">
    <name type="scientific">Desulfofundulus thermobenzoicus</name>
    <dbReference type="NCBI Taxonomy" id="29376"/>
    <lineage>
        <taxon>Bacteria</taxon>
        <taxon>Bacillati</taxon>
        <taxon>Bacillota</taxon>
        <taxon>Clostridia</taxon>
        <taxon>Eubacteriales</taxon>
        <taxon>Peptococcaceae</taxon>
        <taxon>Desulfofundulus</taxon>
    </lineage>
</organism>
<feature type="transmembrane region" description="Helical" evidence="6">
    <location>
        <begin position="147"/>
        <end position="170"/>
    </location>
</feature>
<comment type="similarity">
    <text evidence="2">Belongs to the DsbD family.</text>
</comment>
<reference evidence="8 9" key="1">
    <citation type="submission" date="2019-10" db="EMBL/GenBank/DDBJ databases">
        <title>Comparative genomics of sulfur disproportionating microorganisms.</title>
        <authorList>
            <person name="Ward L.M."/>
            <person name="Bertran E."/>
            <person name="Johnston D."/>
        </authorList>
    </citation>
    <scope>NUCLEOTIDE SEQUENCE [LARGE SCALE GENOMIC DNA]</scope>
    <source>
        <strain evidence="8 9">DSM 14055</strain>
    </source>
</reference>
<evidence type="ECO:0000256" key="1">
    <source>
        <dbReference type="ARBA" id="ARBA00004141"/>
    </source>
</evidence>
<accession>A0A6N7IR83</accession>
<evidence type="ECO:0000313" key="9">
    <source>
        <dbReference type="Proteomes" id="UP000441717"/>
    </source>
</evidence>
<keyword evidence="4 6" id="KW-1133">Transmembrane helix</keyword>
<dbReference type="GO" id="GO:0016020">
    <property type="term" value="C:membrane"/>
    <property type="evidence" value="ECO:0007669"/>
    <property type="project" value="UniProtKB-SubCell"/>
</dbReference>
<dbReference type="PANTHER" id="PTHR31272">
    <property type="entry name" value="CYTOCHROME C-TYPE BIOGENESIS PROTEIN HI_1454-RELATED"/>
    <property type="match status" value="1"/>
</dbReference>
<dbReference type="InterPro" id="IPR051790">
    <property type="entry name" value="Cytochrome_c-biogenesis_DsbD"/>
</dbReference>
<gene>
    <name evidence="8" type="ORF">GFC01_09930</name>
</gene>
<feature type="transmembrane region" description="Helical" evidence="6">
    <location>
        <begin position="182"/>
        <end position="204"/>
    </location>
</feature>
<feature type="transmembrane region" description="Helical" evidence="6">
    <location>
        <begin position="65"/>
        <end position="87"/>
    </location>
</feature>
<dbReference type="OrthoDB" id="9809733at2"/>
<dbReference type="Pfam" id="PF02683">
    <property type="entry name" value="DsbD_TM"/>
    <property type="match status" value="1"/>
</dbReference>
<dbReference type="InterPro" id="IPR003834">
    <property type="entry name" value="Cyt_c_assmbl_TM_dom"/>
</dbReference>
<dbReference type="AlphaFoldDB" id="A0A6N7IR83"/>
<feature type="transmembrane region" description="Helical" evidence="6">
    <location>
        <begin position="216"/>
        <end position="238"/>
    </location>
</feature>
<feature type="transmembrane region" description="Helical" evidence="6">
    <location>
        <begin position="20"/>
        <end position="44"/>
    </location>
</feature>
<evidence type="ECO:0000256" key="5">
    <source>
        <dbReference type="ARBA" id="ARBA00023136"/>
    </source>
</evidence>
<evidence type="ECO:0000256" key="4">
    <source>
        <dbReference type="ARBA" id="ARBA00022989"/>
    </source>
</evidence>
<name>A0A6N7IR83_9FIRM</name>